<evidence type="ECO:0000256" key="6">
    <source>
        <dbReference type="SAM" id="Coils"/>
    </source>
</evidence>
<evidence type="ECO:0000256" key="4">
    <source>
        <dbReference type="ARBA" id="ARBA00022741"/>
    </source>
</evidence>
<feature type="region of interest" description="Disordered" evidence="7">
    <location>
        <begin position="708"/>
        <end position="734"/>
    </location>
</feature>
<name>A0A6J2ULH8_DROLE</name>
<evidence type="ECO:0000313" key="9">
    <source>
        <dbReference type="RefSeq" id="XP_030388288.1"/>
    </source>
</evidence>
<evidence type="ECO:0000256" key="2">
    <source>
        <dbReference type="ARBA" id="ARBA00022598"/>
    </source>
</evidence>
<evidence type="ECO:0000313" key="8">
    <source>
        <dbReference type="Proteomes" id="UP000504634"/>
    </source>
</evidence>
<dbReference type="PANTHER" id="PTHR12241:SF161">
    <property type="entry name" value="TUBULIN POLYGLUTAMYLASE TTLL6"/>
    <property type="match status" value="1"/>
</dbReference>
<dbReference type="Proteomes" id="UP000504634">
    <property type="component" value="Unplaced"/>
</dbReference>
<keyword evidence="6" id="KW-0175">Coiled coil</keyword>
<keyword evidence="8" id="KW-1185">Reference proteome</keyword>
<dbReference type="GO" id="GO:0036064">
    <property type="term" value="C:ciliary basal body"/>
    <property type="evidence" value="ECO:0007669"/>
    <property type="project" value="TreeGrafter"/>
</dbReference>
<dbReference type="CTD" id="37253"/>
<evidence type="ECO:0000256" key="3">
    <source>
        <dbReference type="ARBA" id="ARBA00022701"/>
    </source>
</evidence>
<dbReference type="PANTHER" id="PTHR12241">
    <property type="entry name" value="TUBULIN POLYGLUTAMYLASE"/>
    <property type="match status" value="1"/>
</dbReference>
<dbReference type="GO" id="GO:0000226">
    <property type="term" value="P:microtubule cytoskeleton organization"/>
    <property type="evidence" value="ECO:0007669"/>
    <property type="project" value="TreeGrafter"/>
</dbReference>
<evidence type="ECO:0000256" key="1">
    <source>
        <dbReference type="ARBA" id="ARBA00006820"/>
    </source>
</evidence>
<feature type="compositionally biased region" description="Basic and acidic residues" evidence="7">
    <location>
        <begin position="7"/>
        <end position="22"/>
    </location>
</feature>
<feature type="compositionally biased region" description="Basic residues" evidence="7">
    <location>
        <begin position="846"/>
        <end position="856"/>
    </location>
</feature>
<keyword evidence="5" id="KW-0067">ATP-binding</keyword>
<feature type="region of interest" description="Disordered" evidence="7">
    <location>
        <begin position="586"/>
        <end position="619"/>
    </location>
</feature>
<dbReference type="GO" id="GO:0070740">
    <property type="term" value="F:tubulin-glutamic acid ligase activity"/>
    <property type="evidence" value="ECO:0007669"/>
    <property type="project" value="TreeGrafter"/>
</dbReference>
<feature type="compositionally biased region" description="Basic residues" evidence="7">
    <location>
        <begin position="717"/>
        <end position="734"/>
    </location>
</feature>
<dbReference type="InterPro" id="IPR004344">
    <property type="entry name" value="TTL/TTLL_fam"/>
</dbReference>
<dbReference type="GO" id="GO:0005874">
    <property type="term" value="C:microtubule"/>
    <property type="evidence" value="ECO:0007669"/>
    <property type="project" value="UniProtKB-KW"/>
</dbReference>
<dbReference type="GO" id="GO:0015631">
    <property type="term" value="F:tubulin binding"/>
    <property type="evidence" value="ECO:0007669"/>
    <property type="project" value="TreeGrafter"/>
</dbReference>
<dbReference type="SUPFAM" id="SSF56059">
    <property type="entry name" value="Glutathione synthetase ATP-binding domain-like"/>
    <property type="match status" value="1"/>
</dbReference>
<dbReference type="OrthoDB" id="202825at2759"/>
<keyword evidence="4" id="KW-0547">Nucleotide-binding</keyword>
<accession>A0A6J2ULH8</accession>
<dbReference type="AlphaFoldDB" id="A0A6J2ULH8"/>
<comment type="similarity">
    <text evidence="1">Belongs to the tubulin--tyrosine ligase family.</text>
</comment>
<dbReference type="PROSITE" id="PS51221">
    <property type="entry name" value="TTL"/>
    <property type="match status" value="1"/>
</dbReference>
<dbReference type="GO" id="GO:0005524">
    <property type="term" value="F:ATP binding"/>
    <property type="evidence" value="ECO:0007669"/>
    <property type="project" value="UniProtKB-KW"/>
</dbReference>
<dbReference type="Gene3D" id="3.30.470.20">
    <property type="entry name" value="ATP-grasp fold, B domain"/>
    <property type="match status" value="1"/>
</dbReference>
<feature type="compositionally biased region" description="Low complexity" evidence="7">
    <location>
        <begin position="831"/>
        <end position="845"/>
    </location>
</feature>
<organism evidence="8 9">
    <name type="scientific">Drosophila lebanonensis</name>
    <name type="common">Fruit fly</name>
    <name type="synonym">Scaptodrosophila lebanonensis</name>
    <dbReference type="NCBI Taxonomy" id="7225"/>
    <lineage>
        <taxon>Eukaryota</taxon>
        <taxon>Metazoa</taxon>
        <taxon>Ecdysozoa</taxon>
        <taxon>Arthropoda</taxon>
        <taxon>Hexapoda</taxon>
        <taxon>Insecta</taxon>
        <taxon>Pterygota</taxon>
        <taxon>Neoptera</taxon>
        <taxon>Endopterygota</taxon>
        <taxon>Diptera</taxon>
        <taxon>Brachycera</taxon>
        <taxon>Muscomorpha</taxon>
        <taxon>Ephydroidea</taxon>
        <taxon>Drosophilidae</taxon>
        <taxon>Scaptodrosophila</taxon>
    </lineage>
</organism>
<reference evidence="9" key="1">
    <citation type="submission" date="2025-08" db="UniProtKB">
        <authorList>
            <consortium name="RefSeq"/>
        </authorList>
    </citation>
    <scope>IDENTIFICATION</scope>
    <source>
        <strain evidence="9">11010-0011.00</strain>
        <tissue evidence="9">Whole body</tissue>
    </source>
</reference>
<feature type="region of interest" description="Disordered" evidence="7">
    <location>
        <begin position="1"/>
        <end position="22"/>
    </location>
</feature>
<feature type="region of interest" description="Disordered" evidence="7">
    <location>
        <begin position="39"/>
        <end position="81"/>
    </location>
</feature>
<feature type="coiled-coil region" evidence="6">
    <location>
        <begin position="644"/>
        <end position="671"/>
    </location>
</feature>
<dbReference type="FunFam" id="3.30.470.20:FF:000009">
    <property type="entry name" value="tubulin polyglutamylase TTLL5 isoform X1"/>
    <property type="match status" value="1"/>
</dbReference>
<keyword evidence="2" id="KW-0436">Ligase</keyword>
<protein>
    <submittedName>
        <fullName evidence="9">Tubulin polyglutamylase TTLL13 isoform X1</fullName>
    </submittedName>
</protein>
<feature type="region of interest" description="Disordered" evidence="7">
    <location>
        <begin position="788"/>
        <end position="867"/>
    </location>
</feature>
<sequence length="941" mass="109869">MTTAKNSKLERLINPRTQNTHERFQANQYRCESVYLLSNSQNRRSSPKEPSKKRGQCSNTCLIRAPNSDGPTWRQLRKDQSDKDNSDHYILITEDYTQPAMQLNPCLDAVFCDILSSSRQQQLQMSGLATPSIRGTRLSICVEHTRFPLVGRISKSMGFQHVPEHRLWNVQWCDASPHIDLFKAMKRFQQINHFPGMSEICRKDMLSRNLNRMLKMYPGDYRIFPKTWLLPTDVYDVALYASKHRRTFILKPYSAGQGRGIWLTNDLSTVGKREKLICQTYIEKPLLIDGYKFDLRVYTLVTSVDPLRIFVYNEGLARFATNKYVAPTLGNSDNLFMHLTNYCLNRRNSQYEIGRGDDCGSKRKLSGFNKWLREHNYDVDEFWASVDDAIIKTVISAWPVLRHNYHACFPRHDKIQASFQLLGFDILVDWKLKPYILEVNHAPSLAADETVDHDVKRPLIRDTLNLLATVLVDKEQIIREDRAEMRKRLMRQVCNRRNRIPTLPATKEQNQKHEVKQACSMGSLAQQIAWEESHLGNYRRVMPPSDSDKANYYCKFYDQTKQIVMFADTAASRQREQLTRIQIEKHKLQQQQEQRQQNPIAPQRRVAEQHSRPSAKQQTELLTKRGLDWIEKKLARMKPMLVGARTLSKANEELRQSLLEQEEQARKKRKLICKQAFIAKQIMEQKQQLLLRDGSKERLGIWQTLQRQSDVVTPQRKPTKGRKGRHGRRKSRRQHLLDLDAQGDVLFMKTHAIKPPATPVYSNAKNSDTKLIKRLNKSEREETALVVSRKTRRAKSTCSRQDVEKQRTKNVIKRSRSQTMTAPKYETLKGSSSLYSSSTTQSIHSRTPKRRKRLRRTQSSQEANWQPVPIIESDEKKQLQWRMERSIELEGWQIRKVLFNQMYQAGHLSKNDIRKFPNLLYNILKKKVATNTCRAPINLSQ</sequence>
<dbReference type="Pfam" id="PF03133">
    <property type="entry name" value="TTL"/>
    <property type="match status" value="1"/>
</dbReference>
<dbReference type="RefSeq" id="XP_030388288.1">
    <property type="nucleotide sequence ID" value="XM_030532428.1"/>
</dbReference>
<gene>
    <name evidence="9" type="primary">LOC115634595</name>
</gene>
<keyword evidence="3" id="KW-0493">Microtubule</keyword>
<dbReference type="GeneID" id="115634595"/>
<evidence type="ECO:0000256" key="5">
    <source>
        <dbReference type="ARBA" id="ARBA00022840"/>
    </source>
</evidence>
<proteinExistence type="inferred from homology"/>
<evidence type="ECO:0000256" key="7">
    <source>
        <dbReference type="SAM" id="MobiDB-lite"/>
    </source>
</evidence>